<dbReference type="Pfam" id="PF10551">
    <property type="entry name" value="MULE"/>
    <property type="match status" value="1"/>
</dbReference>
<accession>A0A0A9CGJ7</accession>
<feature type="domain" description="MULE transposase" evidence="1">
    <location>
        <begin position="43"/>
        <end position="136"/>
    </location>
</feature>
<name>A0A0A9CGJ7_ARUDO</name>
<protein>
    <recommendedName>
        <fullName evidence="1">MULE transposase domain-containing protein</fullName>
    </recommendedName>
</protein>
<sequence>MRSLEDKDPEFFFKYSMDEEGHLRNLFWSDSQSQLDYGAFGDVVVFDSTYRVNRYNLPFVPFVGVDHHRSTVVFGCGIILDETIASYVWLLETFLEAMNRKHPQSVITDGDAAMAKAIEIVLPGTDHRLCSWHIEQRMVGYTPPR</sequence>
<dbReference type="InterPro" id="IPR018289">
    <property type="entry name" value="MULE_transposase_dom"/>
</dbReference>
<evidence type="ECO:0000313" key="2">
    <source>
        <dbReference type="EMBL" id="JAD74696.1"/>
    </source>
</evidence>
<proteinExistence type="predicted"/>
<dbReference type="PANTHER" id="PTHR47718:SF13">
    <property type="entry name" value="OS09G0290500 PROTEIN"/>
    <property type="match status" value="1"/>
</dbReference>
<reference evidence="2" key="1">
    <citation type="submission" date="2014-09" db="EMBL/GenBank/DDBJ databases">
        <authorList>
            <person name="Magalhaes I.L.F."/>
            <person name="Oliveira U."/>
            <person name="Santos F.R."/>
            <person name="Vidigal T.H.D.A."/>
            <person name="Brescovit A.D."/>
            <person name="Santos A.J."/>
        </authorList>
    </citation>
    <scope>NUCLEOTIDE SEQUENCE</scope>
    <source>
        <tissue evidence="2">Shoot tissue taken approximately 20 cm above the soil surface</tissue>
    </source>
</reference>
<dbReference type="PANTHER" id="PTHR47718">
    <property type="entry name" value="OS01G0519700 PROTEIN"/>
    <property type="match status" value="1"/>
</dbReference>
<reference evidence="2" key="2">
    <citation type="journal article" date="2015" name="Data Brief">
        <title>Shoot transcriptome of the giant reed, Arundo donax.</title>
        <authorList>
            <person name="Barrero R.A."/>
            <person name="Guerrero F.D."/>
            <person name="Moolhuijzen P."/>
            <person name="Goolsby J.A."/>
            <person name="Tidwell J."/>
            <person name="Bellgard S.E."/>
            <person name="Bellgard M.I."/>
        </authorList>
    </citation>
    <scope>NUCLEOTIDE SEQUENCE</scope>
    <source>
        <tissue evidence="2">Shoot tissue taken approximately 20 cm above the soil surface</tissue>
    </source>
</reference>
<organism evidence="2">
    <name type="scientific">Arundo donax</name>
    <name type="common">Giant reed</name>
    <name type="synonym">Donax arundinaceus</name>
    <dbReference type="NCBI Taxonomy" id="35708"/>
    <lineage>
        <taxon>Eukaryota</taxon>
        <taxon>Viridiplantae</taxon>
        <taxon>Streptophyta</taxon>
        <taxon>Embryophyta</taxon>
        <taxon>Tracheophyta</taxon>
        <taxon>Spermatophyta</taxon>
        <taxon>Magnoliopsida</taxon>
        <taxon>Liliopsida</taxon>
        <taxon>Poales</taxon>
        <taxon>Poaceae</taxon>
        <taxon>PACMAD clade</taxon>
        <taxon>Arundinoideae</taxon>
        <taxon>Arundineae</taxon>
        <taxon>Arundo</taxon>
    </lineage>
</organism>
<dbReference type="EMBL" id="GBRH01223199">
    <property type="protein sequence ID" value="JAD74696.1"/>
    <property type="molecule type" value="Transcribed_RNA"/>
</dbReference>
<evidence type="ECO:0000259" key="1">
    <source>
        <dbReference type="Pfam" id="PF10551"/>
    </source>
</evidence>
<dbReference type="AlphaFoldDB" id="A0A0A9CGJ7"/>